<sequence length="128" mass="14389">MRRALFMLPLVVLTACATPREQCISEVTRDTRILSSLINETRANLARGYALGERQEIRTLRETCRGRNEDGTTFTFRCDETETFTTTVPVAIDLNAERAKLDSLEERFAQLQAASNQAVAQCIALHPE</sequence>
<proteinExistence type="predicted"/>
<keyword evidence="1" id="KW-0175">Coiled coil</keyword>
<dbReference type="Proteomes" id="UP000186997">
    <property type="component" value="Unassembled WGS sequence"/>
</dbReference>
<dbReference type="AlphaFoldDB" id="A0A1R3X1M8"/>
<dbReference type="STRING" id="287098.SAMN05421665_1882"/>
<organism evidence="2 3">
    <name type="scientific">Yoonia rosea</name>
    <dbReference type="NCBI Taxonomy" id="287098"/>
    <lineage>
        <taxon>Bacteria</taxon>
        <taxon>Pseudomonadati</taxon>
        <taxon>Pseudomonadota</taxon>
        <taxon>Alphaproteobacteria</taxon>
        <taxon>Rhodobacterales</taxon>
        <taxon>Paracoccaceae</taxon>
        <taxon>Yoonia</taxon>
    </lineage>
</organism>
<keyword evidence="3" id="KW-1185">Reference proteome</keyword>
<dbReference type="PROSITE" id="PS51257">
    <property type="entry name" value="PROKAR_LIPOPROTEIN"/>
    <property type="match status" value="1"/>
</dbReference>
<feature type="coiled-coil region" evidence="1">
    <location>
        <begin position="94"/>
        <end position="121"/>
    </location>
</feature>
<name>A0A1R3X1M8_9RHOB</name>
<dbReference type="EMBL" id="FTPR01000001">
    <property type="protein sequence ID" value="SIT84562.1"/>
    <property type="molecule type" value="Genomic_DNA"/>
</dbReference>
<gene>
    <name evidence="2" type="ORF">SAMN05421665_1882</name>
</gene>
<evidence type="ECO:0000256" key="1">
    <source>
        <dbReference type="SAM" id="Coils"/>
    </source>
</evidence>
<protein>
    <submittedName>
        <fullName evidence="2">Uncharacterized protein</fullName>
    </submittedName>
</protein>
<evidence type="ECO:0000313" key="2">
    <source>
        <dbReference type="EMBL" id="SIT84562.1"/>
    </source>
</evidence>
<evidence type="ECO:0000313" key="3">
    <source>
        <dbReference type="Proteomes" id="UP000186997"/>
    </source>
</evidence>
<reference evidence="3" key="1">
    <citation type="submission" date="2017-01" db="EMBL/GenBank/DDBJ databases">
        <authorList>
            <person name="Varghese N."/>
            <person name="Submissions S."/>
        </authorList>
    </citation>
    <scope>NUCLEOTIDE SEQUENCE [LARGE SCALE GENOMIC DNA]</scope>
    <source>
        <strain evidence="3">DSM 29591</strain>
    </source>
</reference>
<accession>A0A1R3X1M8</accession>
<dbReference type="OrthoDB" id="7875456at2"/>